<keyword evidence="3" id="KW-1185">Reference proteome</keyword>
<dbReference type="EMBL" id="NHYE01000514">
    <property type="protein sequence ID" value="PPR05192.1"/>
    <property type="molecule type" value="Genomic_DNA"/>
</dbReference>
<protein>
    <submittedName>
        <fullName evidence="2">Uncharacterized protein</fullName>
    </submittedName>
</protein>
<evidence type="ECO:0000313" key="2">
    <source>
        <dbReference type="EMBL" id="PPR05192.1"/>
    </source>
</evidence>
<organism evidence="2 3">
    <name type="scientific">Gymnopilus dilepis</name>
    <dbReference type="NCBI Taxonomy" id="231916"/>
    <lineage>
        <taxon>Eukaryota</taxon>
        <taxon>Fungi</taxon>
        <taxon>Dikarya</taxon>
        <taxon>Basidiomycota</taxon>
        <taxon>Agaricomycotina</taxon>
        <taxon>Agaricomycetes</taxon>
        <taxon>Agaricomycetidae</taxon>
        <taxon>Agaricales</taxon>
        <taxon>Agaricineae</taxon>
        <taxon>Hymenogastraceae</taxon>
        <taxon>Gymnopilus</taxon>
    </lineage>
</organism>
<feature type="region of interest" description="Disordered" evidence="1">
    <location>
        <begin position="1"/>
        <end position="25"/>
    </location>
</feature>
<evidence type="ECO:0000313" key="3">
    <source>
        <dbReference type="Proteomes" id="UP000284706"/>
    </source>
</evidence>
<sequence>MAYYGYPNQSQGRRSVQSSHSQIEPWSVQSNQGVNVNPSFPSFHESQPVNHGGYLPATQISFDYEPNFQAAPQSQPQFRNHSAPIGVHRQNYAGQGMIDLSHSLVQDELSKKFDYIINHLWRNVASNGRSFLSVERDKSLPYTLIVPLDSDFRGKVPRFTIRFSVGGHTGPFIVNLARRNSVIDGSTDVAMPAQGWAKTKIKLNWPGFEFTARRIGVVDREGNHLKKVELARIVAAQLYDFLRSVKSGSKSQSICVVDGQVDPSWNVQANVDIDRVRLLAMNYYHDTWVPILGLDAN</sequence>
<feature type="compositionally biased region" description="Polar residues" evidence="1">
    <location>
        <begin position="7"/>
        <end position="25"/>
    </location>
</feature>
<comment type="caution">
    <text evidence="2">The sequence shown here is derived from an EMBL/GenBank/DDBJ whole genome shotgun (WGS) entry which is preliminary data.</text>
</comment>
<name>A0A409YQB9_9AGAR</name>
<dbReference type="InParanoid" id="A0A409YQB9"/>
<dbReference type="Proteomes" id="UP000284706">
    <property type="component" value="Unassembled WGS sequence"/>
</dbReference>
<proteinExistence type="predicted"/>
<accession>A0A409YQB9</accession>
<evidence type="ECO:0000256" key="1">
    <source>
        <dbReference type="SAM" id="MobiDB-lite"/>
    </source>
</evidence>
<dbReference type="AlphaFoldDB" id="A0A409YQB9"/>
<reference evidence="2 3" key="1">
    <citation type="journal article" date="2018" name="Evol. Lett.">
        <title>Horizontal gene cluster transfer increased hallucinogenic mushroom diversity.</title>
        <authorList>
            <person name="Reynolds H.T."/>
            <person name="Vijayakumar V."/>
            <person name="Gluck-Thaler E."/>
            <person name="Korotkin H.B."/>
            <person name="Matheny P.B."/>
            <person name="Slot J.C."/>
        </authorList>
    </citation>
    <scope>NUCLEOTIDE SEQUENCE [LARGE SCALE GENOMIC DNA]</scope>
    <source>
        <strain evidence="2 3">SRW20</strain>
    </source>
</reference>
<gene>
    <name evidence="2" type="ORF">CVT26_012278</name>
</gene>
<dbReference type="OrthoDB" id="2602575at2759"/>